<dbReference type="InterPro" id="IPR000873">
    <property type="entry name" value="AMP-dep_synth/lig_dom"/>
</dbReference>
<dbReference type="Gene3D" id="1.10.1200.10">
    <property type="entry name" value="ACP-like"/>
    <property type="match status" value="1"/>
</dbReference>
<evidence type="ECO:0000256" key="1">
    <source>
        <dbReference type="ARBA" id="ARBA00001957"/>
    </source>
</evidence>
<dbReference type="Pfam" id="PF00550">
    <property type="entry name" value="PP-binding"/>
    <property type="match status" value="2"/>
</dbReference>
<dbReference type="InterPro" id="IPR036736">
    <property type="entry name" value="ACP-like_sf"/>
</dbReference>
<dbReference type="InterPro" id="IPR045851">
    <property type="entry name" value="AMP-bd_C_sf"/>
</dbReference>
<dbReference type="InterPro" id="IPR042099">
    <property type="entry name" value="ANL_N_sf"/>
</dbReference>
<dbReference type="SUPFAM" id="SSF47336">
    <property type="entry name" value="ACP-like"/>
    <property type="match status" value="2"/>
</dbReference>
<evidence type="ECO:0000256" key="2">
    <source>
        <dbReference type="ARBA" id="ARBA00022450"/>
    </source>
</evidence>
<dbReference type="FunFam" id="1.10.1200.10:FF:000016">
    <property type="entry name" value="Non-ribosomal peptide synthase"/>
    <property type="match status" value="1"/>
</dbReference>
<dbReference type="InterPro" id="IPR006162">
    <property type="entry name" value="Ppantetheine_attach_site"/>
</dbReference>
<dbReference type="InterPro" id="IPR025110">
    <property type="entry name" value="AMP-bd_C"/>
</dbReference>
<dbReference type="GO" id="GO:0044550">
    <property type="term" value="P:secondary metabolite biosynthetic process"/>
    <property type="evidence" value="ECO:0007669"/>
    <property type="project" value="TreeGrafter"/>
</dbReference>
<dbReference type="Gene3D" id="2.30.38.10">
    <property type="entry name" value="Luciferase, Domain 3"/>
    <property type="match status" value="1"/>
</dbReference>
<dbReference type="SUPFAM" id="SSF56801">
    <property type="entry name" value="Acetyl-CoA synthetase-like"/>
    <property type="match status" value="2"/>
</dbReference>
<dbReference type="InterPro" id="IPR001242">
    <property type="entry name" value="Condensation_dom"/>
</dbReference>
<proteinExistence type="predicted"/>
<dbReference type="RefSeq" id="WP_133570974.1">
    <property type="nucleotide sequence ID" value="NZ_SNYR01000001.1"/>
</dbReference>
<dbReference type="InterPro" id="IPR010071">
    <property type="entry name" value="AA_adenyl_dom"/>
</dbReference>
<dbReference type="PROSITE" id="PS00455">
    <property type="entry name" value="AMP_BINDING"/>
    <property type="match status" value="2"/>
</dbReference>
<comment type="caution">
    <text evidence="5">The sequence shown here is derived from an EMBL/GenBank/DDBJ whole genome shotgun (WGS) entry which is preliminary data.</text>
</comment>
<dbReference type="Gene3D" id="3.30.559.30">
    <property type="entry name" value="Nonribosomal peptide synthetase, condensation domain"/>
    <property type="match status" value="2"/>
</dbReference>
<dbReference type="GO" id="GO:0072330">
    <property type="term" value="P:monocarboxylic acid biosynthetic process"/>
    <property type="evidence" value="ECO:0007669"/>
    <property type="project" value="UniProtKB-ARBA"/>
</dbReference>
<dbReference type="CDD" id="cd05930">
    <property type="entry name" value="A_NRPS"/>
    <property type="match status" value="2"/>
</dbReference>
<dbReference type="Pfam" id="PF18563">
    <property type="entry name" value="TubC_N"/>
    <property type="match status" value="1"/>
</dbReference>
<dbReference type="InterPro" id="IPR020806">
    <property type="entry name" value="PKS_PP-bd"/>
</dbReference>
<dbReference type="Gene3D" id="3.40.50.12780">
    <property type="entry name" value="N-terminal domain of ligase-like"/>
    <property type="match status" value="1"/>
</dbReference>
<dbReference type="PANTHER" id="PTHR45527">
    <property type="entry name" value="NONRIBOSOMAL PEPTIDE SYNTHETASE"/>
    <property type="match status" value="1"/>
</dbReference>
<evidence type="ECO:0000259" key="4">
    <source>
        <dbReference type="PROSITE" id="PS50075"/>
    </source>
</evidence>
<evidence type="ECO:0000313" key="5">
    <source>
        <dbReference type="EMBL" id="TDQ66269.1"/>
    </source>
</evidence>
<dbReference type="PROSITE" id="PS50075">
    <property type="entry name" value="CARRIER"/>
    <property type="match status" value="2"/>
</dbReference>
<dbReference type="OrthoDB" id="9803968at2"/>
<dbReference type="CDD" id="cd19531">
    <property type="entry name" value="LCL_NRPS-like"/>
    <property type="match status" value="2"/>
</dbReference>
<dbReference type="PROSITE" id="PS00012">
    <property type="entry name" value="PHOSPHOPANTETHEINE"/>
    <property type="match status" value="1"/>
</dbReference>
<dbReference type="Gene3D" id="3.30.300.30">
    <property type="match status" value="2"/>
</dbReference>
<dbReference type="NCBIfam" id="TIGR01733">
    <property type="entry name" value="AA-adenyl-dom"/>
    <property type="match status" value="1"/>
</dbReference>
<keyword evidence="3" id="KW-0597">Phosphoprotein</keyword>
<dbReference type="SUPFAM" id="SSF52777">
    <property type="entry name" value="CoA-dependent acyltransferases"/>
    <property type="match status" value="4"/>
</dbReference>
<dbReference type="InterPro" id="IPR020845">
    <property type="entry name" value="AMP-binding_CS"/>
</dbReference>
<dbReference type="GO" id="GO:0005737">
    <property type="term" value="C:cytoplasm"/>
    <property type="evidence" value="ECO:0007669"/>
    <property type="project" value="TreeGrafter"/>
</dbReference>
<dbReference type="Gene3D" id="1.10.10.1830">
    <property type="entry name" value="Non-ribosomal peptide synthase, adenylation domain"/>
    <property type="match status" value="1"/>
</dbReference>
<keyword evidence="2" id="KW-0596">Phosphopantetheine</keyword>
<dbReference type="Gene3D" id="3.40.50.980">
    <property type="match status" value="2"/>
</dbReference>
<dbReference type="GO" id="GO:0003824">
    <property type="term" value="F:catalytic activity"/>
    <property type="evidence" value="ECO:0007669"/>
    <property type="project" value="InterPro"/>
</dbReference>
<dbReference type="PANTHER" id="PTHR45527:SF1">
    <property type="entry name" value="FATTY ACID SYNTHASE"/>
    <property type="match status" value="1"/>
</dbReference>
<dbReference type="EMBL" id="SNYR01000001">
    <property type="protein sequence ID" value="TDQ66269.1"/>
    <property type="molecule type" value="Genomic_DNA"/>
</dbReference>
<dbReference type="GO" id="GO:0043041">
    <property type="term" value="P:amino acid activation for nonribosomal peptide biosynthetic process"/>
    <property type="evidence" value="ECO:0007669"/>
    <property type="project" value="TreeGrafter"/>
</dbReference>
<dbReference type="SMART" id="SM00823">
    <property type="entry name" value="PKS_PP"/>
    <property type="match status" value="2"/>
</dbReference>
<dbReference type="FunFam" id="3.40.50.980:FF:000001">
    <property type="entry name" value="Non-ribosomal peptide synthetase"/>
    <property type="match status" value="1"/>
</dbReference>
<feature type="domain" description="Carrier" evidence="4">
    <location>
        <begin position="1018"/>
        <end position="1093"/>
    </location>
</feature>
<keyword evidence="6" id="KW-1185">Reference proteome</keyword>
<gene>
    <name evidence="5" type="ORF">ATL17_0260</name>
</gene>
<evidence type="ECO:0000313" key="6">
    <source>
        <dbReference type="Proteomes" id="UP000295391"/>
    </source>
</evidence>
<dbReference type="InterPro" id="IPR023213">
    <property type="entry name" value="CAT-like_dom_sf"/>
</dbReference>
<protein>
    <submittedName>
        <fullName evidence="5">Amino acid adenylation domain-containing protein</fullName>
    </submittedName>
</protein>
<organism evidence="5 6">
    <name type="scientific">Maritalea mobilis</name>
    <dbReference type="NCBI Taxonomy" id="483324"/>
    <lineage>
        <taxon>Bacteria</taxon>
        <taxon>Pseudomonadati</taxon>
        <taxon>Pseudomonadota</taxon>
        <taxon>Alphaproteobacteria</taxon>
        <taxon>Hyphomicrobiales</taxon>
        <taxon>Devosiaceae</taxon>
        <taxon>Maritalea</taxon>
    </lineage>
</organism>
<dbReference type="InterPro" id="IPR044894">
    <property type="entry name" value="TubC_N_sf"/>
</dbReference>
<comment type="cofactor">
    <cofactor evidence="1">
        <name>pantetheine 4'-phosphate</name>
        <dbReference type="ChEBI" id="CHEBI:47942"/>
    </cofactor>
</comment>
<dbReference type="Pfam" id="PF00668">
    <property type="entry name" value="Condensation"/>
    <property type="match status" value="2"/>
</dbReference>
<dbReference type="Gene3D" id="3.30.559.10">
    <property type="entry name" value="Chloramphenicol acetyltransferase-like domain"/>
    <property type="match status" value="2"/>
</dbReference>
<feature type="domain" description="Carrier" evidence="4">
    <location>
        <begin position="2040"/>
        <end position="2115"/>
    </location>
</feature>
<dbReference type="NCBIfam" id="NF003417">
    <property type="entry name" value="PRK04813.1"/>
    <property type="match status" value="2"/>
</dbReference>
<dbReference type="FunFam" id="3.40.50.12780:FF:000012">
    <property type="entry name" value="Non-ribosomal peptide synthetase"/>
    <property type="match status" value="1"/>
</dbReference>
<dbReference type="InterPro" id="IPR029058">
    <property type="entry name" value="AB_hydrolase_fold"/>
</dbReference>
<sequence length="2125" mass="232889">MVLELLRQAKAEGIQLYVEAGKLKFRARTQPPSDDLRQAIMGRKSDLIAFFEERAPAQKNGGPQAGDPTSAAPLSQTQRRVFYQETAFDLQDTYVMRAAYRFDGQLDATRLKRALNAILDRHTILRSKFSIDDAGEAMQTPIADVEFAFDVQEEVDFDSWIAKQMAVPLDIGKGTVCYAGLQKQQDTSYLFFAFHHLVFDGWSFDCFYKELAAFYNADEGQNLPDIPFQYGDFARWQGGKDWSKKSRMFWREQLDGASILNTIKPDHARPSRASFSGRLLSMPVDRATLERLRDLARACECSLYSVMLAAFYVVVARYSQTEDCVIGTPVAGRQGAKLDNLIGFFANMVPLRVQADHQLSFREFVNRVHNSNLAAQAHQDLHFEQIIEQLGFAGEASFTPLTQLIFSLAEEAESCPTLDGKKGEKIDLDAHHLGFEIELHLTGTSDGGLVANWLYADKLFEQKTVESIAKTYAYALDRLASEPDQKLANVALAAPEVQENWDALNSISVPYPLELGFADLFEKQVEKTPDAKACAWLSKDGAVQQLSYVDLNARANGLVAQLIANGVQVGSRVGVFIGDEADNLIALIAVQKIGGAYVVLDSNNPATRNEQIIQDTECTHLIGTARQCAEFAQLICVEPDGRIEAKNPNRTGDGWHSEMPAMFVFTSGSTGKPKGAALPASALTNLIFASQERFGFASEQCFGVASTLTFDAHLFEIYVALAFGGSIALFEPTRFRDGKLLNQDQERLAVDYLFATPTTWQFLLDDGWRPKAQQTIISGGEALSDQLKSKLFAANRDLNLINIYGPCECTGYVLAATLCDGDEVHVGQPLPNTGAHVLDAYGNPCPAHCEGELVLSGAQVGLHYLNNEMLTAERFGQLNVGGRTVRTYATGDVAKRCADGTIKIVGRRDFQVKINGVRIELEEVETALLQHEAVSQAAVVANALPDGSKQLLAYVQTSLESGQASGVLANFLAEHLPPSFMPAHYIVLDDVPLTSSGKINRKALPAPDITQEVQQGTAPRNQAEQDLCALWCKLLDRDVVDVRASFFALGGYSLLAIKMLNQVNQYFGSQLALRDVIRNLTIEAIASALDAKQTNVGAVPIAIARQDLSQPLPLSFSQERMWAIDQIDAHGRFYTIPLVFEIDGEIDVEKLAIFFDQFVEQNPILRTAYLQKSDQAYQQVVPFKAGVLSVSDLRQSQDIPSQLTDFEDQILNAPFDLSSGQVFRAALAILNDHKSRLFIAVHHIAFDGTSVGIFFDQLQAFFGGSQPKAVASLNFADIAVWQHEHYDGDQDLAYWLDRLEDAPQLHQLPLDAPRPAQPSHKGQTISAALNEEVSSKLDALAAQLGVTEFSALFNAFAAYLCNVQGQADIVIGTAVANRERDAFEAVIGNFVNSVALRVQPDFSTSFNDFLHATHSQFQEDMAHQSLPFEKLVDRLQPERSFAHSPIFQIMMVQDNSESGPINLGAAQMRMIDPVETEAKFDLSVGVRRGDVISFNINYATDIFNAARIQKLADGFIDFLEKAVGEPQASLDQLLPLAKLDPALVGPKADINATSFIERFAHWVQIDGDATAIRFEGQSISYAELNAAADQLAKNLASHGVGSGSLVGIHVARGPRMIEAILAVHKLGAAYLPLDPGYPAARLAQIVENARLHLIITEEVNSGLFADQFSLRDQQFYSASNVQTPVQIATDAAYVIYTSGSTGVPKGVEVGHQSLCNYLDAIATQFEMTRDDRVLQVTSLSFDIAVTEILAPLRLGARVVLTAPGQELDAVSIAELVEAEGVSFLQMVPSMLSLLVDQNRHLAGVRHVLCGGEASSTALFHAAKSTFPNAKLTNVYGPTEATVWASAYEFSGEETDGTVSIGTPLQNISLYVLDQNQRPVTAGYKGELYIGGDALAFGYLHAGELTQKAFVQIPGSTQRLYRTGDLVQQQPDGTLAFVGRTDSQVKVRGYRVELGEIEARLNALGVQHAVCQLRDNRLIAFVSNGEPSALSAELAQVLPDYMVPSLIIQLEQFPLTPNGKIDRRALAELEIGTVPAPSDEPPQGEVEATLAEIWTDILGLENIGRHANFFTIGGHSMLAIRVITILREMLEEHVDVKVIFERPTIASLAEYIEEFYLQDQLDGTTQ</sequence>
<dbReference type="GO" id="GO:0031177">
    <property type="term" value="F:phosphopantetheine binding"/>
    <property type="evidence" value="ECO:0007669"/>
    <property type="project" value="InterPro"/>
</dbReference>
<dbReference type="Gene3D" id="3.40.50.1820">
    <property type="entry name" value="alpha/beta hydrolase"/>
    <property type="match status" value="1"/>
</dbReference>
<reference evidence="5 6" key="1">
    <citation type="submission" date="2019-03" db="EMBL/GenBank/DDBJ databases">
        <title>Genomic Encyclopedia of Type Strains, Phase III (KMG-III): the genomes of soil and plant-associated and newly described type strains.</title>
        <authorList>
            <person name="Whitman W."/>
        </authorList>
    </citation>
    <scope>NUCLEOTIDE SEQUENCE [LARGE SCALE GENOMIC DNA]</scope>
    <source>
        <strain evidence="5 6">CGMCC 1.7002</strain>
    </source>
</reference>
<dbReference type="InterPro" id="IPR041464">
    <property type="entry name" value="TubC_N"/>
</dbReference>
<dbReference type="Pfam" id="PF00501">
    <property type="entry name" value="AMP-binding"/>
    <property type="match status" value="2"/>
</dbReference>
<evidence type="ECO:0000256" key="3">
    <source>
        <dbReference type="ARBA" id="ARBA00022553"/>
    </source>
</evidence>
<name>A0A4R6VQH7_9HYPH</name>
<dbReference type="InterPro" id="IPR009081">
    <property type="entry name" value="PP-bd_ACP"/>
</dbReference>
<accession>A0A4R6VQH7</accession>
<dbReference type="Pfam" id="PF13193">
    <property type="entry name" value="AMP-binding_C"/>
    <property type="match status" value="1"/>
</dbReference>
<dbReference type="Proteomes" id="UP000295391">
    <property type="component" value="Unassembled WGS sequence"/>
</dbReference>